<dbReference type="InterPro" id="IPR013083">
    <property type="entry name" value="Znf_RING/FYVE/PHD"/>
</dbReference>
<evidence type="ECO:0000256" key="7">
    <source>
        <dbReference type="ARBA" id="ARBA00022723"/>
    </source>
</evidence>
<feature type="region of interest" description="Disordered" evidence="15">
    <location>
        <begin position="242"/>
        <end position="263"/>
    </location>
</feature>
<evidence type="ECO:0000256" key="12">
    <source>
        <dbReference type="ARBA" id="ARBA00023136"/>
    </source>
</evidence>
<organism evidence="18">
    <name type="scientific">Eucalyptus grandis</name>
    <name type="common">Flooded gum</name>
    <dbReference type="NCBI Taxonomy" id="71139"/>
    <lineage>
        <taxon>Eukaryota</taxon>
        <taxon>Viridiplantae</taxon>
        <taxon>Streptophyta</taxon>
        <taxon>Embryophyta</taxon>
        <taxon>Tracheophyta</taxon>
        <taxon>Spermatophyta</taxon>
        <taxon>Magnoliopsida</taxon>
        <taxon>eudicotyledons</taxon>
        <taxon>Gunneridae</taxon>
        <taxon>Pentapetalae</taxon>
        <taxon>rosids</taxon>
        <taxon>malvids</taxon>
        <taxon>Myrtales</taxon>
        <taxon>Myrtaceae</taxon>
        <taxon>Myrtoideae</taxon>
        <taxon>Eucalypteae</taxon>
        <taxon>Eucalyptus</taxon>
    </lineage>
</organism>
<dbReference type="PROSITE" id="PS50089">
    <property type="entry name" value="ZF_RING_2"/>
    <property type="match status" value="1"/>
</dbReference>
<keyword evidence="9" id="KW-0833">Ubl conjugation pathway</keyword>
<proteinExistence type="inferred from homology"/>
<evidence type="ECO:0000256" key="2">
    <source>
        <dbReference type="ARBA" id="ARBA00004167"/>
    </source>
</evidence>
<dbReference type="FunFam" id="3.30.40.10:FF:000233">
    <property type="entry name" value="RING-H2 finger protein ATL54"/>
    <property type="match status" value="1"/>
</dbReference>
<dbReference type="EC" id="2.3.2.27" evidence="4"/>
<keyword evidence="8 14" id="KW-0863">Zinc-finger</keyword>
<dbReference type="InterPro" id="IPR001841">
    <property type="entry name" value="Znf_RING"/>
</dbReference>
<evidence type="ECO:0000256" key="6">
    <source>
        <dbReference type="ARBA" id="ARBA00022692"/>
    </source>
</evidence>
<evidence type="ECO:0000256" key="16">
    <source>
        <dbReference type="SAM" id="Phobius"/>
    </source>
</evidence>
<dbReference type="FunCoup" id="A0A059C4Z3">
    <property type="interactions" value="199"/>
</dbReference>
<protein>
    <recommendedName>
        <fullName evidence="4">RING-type E3 ubiquitin transferase</fullName>
        <ecNumber evidence="4">2.3.2.27</ecNumber>
    </recommendedName>
</protein>
<evidence type="ECO:0000256" key="9">
    <source>
        <dbReference type="ARBA" id="ARBA00022786"/>
    </source>
</evidence>
<evidence type="ECO:0000256" key="4">
    <source>
        <dbReference type="ARBA" id="ARBA00012483"/>
    </source>
</evidence>
<dbReference type="InParanoid" id="A0A059C4Z3"/>
<keyword evidence="6 16" id="KW-0812">Transmembrane</keyword>
<evidence type="ECO:0000256" key="3">
    <source>
        <dbReference type="ARBA" id="ARBA00004906"/>
    </source>
</evidence>
<evidence type="ECO:0000256" key="15">
    <source>
        <dbReference type="SAM" id="MobiDB-lite"/>
    </source>
</evidence>
<gene>
    <name evidence="18" type="ORF">EUGRSUZ_E01776</name>
</gene>
<keyword evidence="10" id="KW-0862">Zinc</keyword>
<comment type="similarity">
    <text evidence="13">Belongs to the RING-type zinc finger family. ATL subfamily.</text>
</comment>
<evidence type="ECO:0000313" key="18">
    <source>
        <dbReference type="EMBL" id="KCW73319.1"/>
    </source>
</evidence>
<dbReference type="PANTHER" id="PTHR46913:SF22">
    <property type="entry name" value="RING-TYPE E3 UBIQUITIN TRANSFERASE"/>
    <property type="match status" value="1"/>
</dbReference>
<dbReference type="OMA" id="VIMSKCC"/>
<name>A0A059C4Z3_EUCGR</name>
<keyword evidence="7" id="KW-0479">Metal-binding</keyword>
<dbReference type="Pfam" id="PF13639">
    <property type="entry name" value="zf-RING_2"/>
    <property type="match status" value="1"/>
</dbReference>
<dbReference type="SMART" id="SM00184">
    <property type="entry name" value="RING"/>
    <property type="match status" value="1"/>
</dbReference>
<dbReference type="PANTHER" id="PTHR46913">
    <property type="entry name" value="RING-H2 FINGER PROTEIN ATL16"/>
    <property type="match status" value="1"/>
</dbReference>
<dbReference type="Gene3D" id="3.30.40.10">
    <property type="entry name" value="Zinc/RING finger domain, C3HC4 (zinc finger)"/>
    <property type="match status" value="1"/>
</dbReference>
<evidence type="ECO:0000256" key="13">
    <source>
        <dbReference type="ARBA" id="ARBA00024209"/>
    </source>
</evidence>
<dbReference type="InterPro" id="IPR044600">
    <property type="entry name" value="ATL1/ATL16-like"/>
</dbReference>
<dbReference type="GO" id="GO:0061630">
    <property type="term" value="F:ubiquitin protein ligase activity"/>
    <property type="evidence" value="ECO:0007669"/>
    <property type="project" value="UniProtKB-EC"/>
</dbReference>
<evidence type="ECO:0000256" key="10">
    <source>
        <dbReference type="ARBA" id="ARBA00022833"/>
    </source>
</evidence>
<dbReference type="EMBL" id="KK198757">
    <property type="protein sequence ID" value="KCW73319.1"/>
    <property type="molecule type" value="Genomic_DNA"/>
</dbReference>
<evidence type="ECO:0000259" key="17">
    <source>
        <dbReference type="PROSITE" id="PS50089"/>
    </source>
</evidence>
<dbReference type="Gramene" id="KCW73319">
    <property type="protein sequence ID" value="KCW73319"/>
    <property type="gene ID" value="EUGRSUZ_E01776"/>
</dbReference>
<dbReference type="SUPFAM" id="SSF57850">
    <property type="entry name" value="RING/U-box"/>
    <property type="match status" value="1"/>
</dbReference>
<dbReference type="UniPathway" id="UPA00143"/>
<dbReference type="OrthoDB" id="9984778at2759"/>
<keyword evidence="12 16" id="KW-0472">Membrane</keyword>
<keyword evidence="11 16" id="KW-1133">Transmembrane helix</keyword>
<feature type="compositionally biased region" description="Basic and acidic residues" evidence="15">
    <location>
        <begin position="210"/>
        <end position="224"/>
    </location>
</feature>
<reference evidence="18" key="1">
    <citation type="submission" date="2013-07" db="EMBL/GenBank/DDBJ databases">
        <title>The genome of Eucalyptus grandis.</title>
        <authorList>
            <person name="Schmutz J."/>
            <person name="Hayes R."/>
            <person name="Myburg A."/>
            <person name="Tuskan G."/>
            <person name="Grattapaglia D."/>
            <person name="Rokhsar D.S."/>
        </authorList>
    </citation>
    <scope>NUCLEOTIDE SEQUENCE</scope>
    <source>
        <tissue evidence="18">Leaf extractions</tissue>
    </source>
</reference>
<accession>A0A059C4Z3</accession>
<dbReference type="GO" id="GO:0016020">
    <property type="term" value="C:membrane"/>
    <property type="evidence" value="ECO:0007669"/>
    <property type="project" value="UniProtKB-SubCell"/>
</dbReference>
<feature type="domain" description="RING-type" evidence="17">
    <location>
        <begin position="141"/>
        <end position="183"/>
    </location>
</feature>
<evidence type="ECO:0000256" key="5">
    <source>
        <dbReference type="ARBA" id="ARBA00022679"/>
    </source>
</evidence>
<feature type="transmembrane region" description="Helical" evidence="16">
    <location>
        <begin position="53"/>
        <end position="77"/>
    </location>
</feature>
<dbReference type="GO" id="GO:0008270">
    <property type="term" value="F:zinc ion binding"/>
    <property type="evidence" value="ECO:0007669"/>
    <property type="project" value="UniProtKB-KW"/>
</dbReference>
<comment type="catalytic activity">
    <reaction evidence="1">
        <text>S-ubiquitinyl-[E2 ubiquitin-conjugating enzyme]-L-cysteine + [acceptor protein]-L-lysine = [E2 ubiquitin-conjugating enzyme]-L-cysteine + N(6)-ubiquitinyl-[acceptor protein]-L-lysine.</text>
        <dbReference type="EC" id="2.3.2.27"/>
    </reaction>
</comment>
<evidence type="ECO:0000256" key="8">
    <source>
        <dbReference type="ARBA" id="ARBA00022771"/>
    </source>
</evidence>
<dbReference type="eggNOG" id="KOG0800">
    <property type="taxonomic scope" value="Eukaryota"/>
</dbReference>
<dbReference type="GO" id="GO:0016567">
    <property type="term" value="P:protein ubiquitination"/>
    <property type="evidence" value="ECO:0000318"/>
    <property type="project" value="GO_Central"/>
</dbReference>
<keyword evidence="5" id="KW-0808">Transferase</keyword>
<dbReference type="KEGG" id="egr:104444543"/>
<sequence length="385" mass="42028">MGSSGPNPWAPYDTYKDCSLGICSIYCPQWCYVIFPPPPPDDYSGDDGSGGTYFSPLVIAVIGILASAFLLVSYYTIITKYCRRRRGSNYSLDLEDSAGDHQMNSGSWQNAAPAGLDEAAIKSIAVCKYKKGDGLVEGTDCSVCLSEFREEESLRLLPKCSHAFHLPCIDTWLKSHSSCPLCRSNIAAANHDPPPMTLPQDTVPAQEAPRPSHDIEALGSPHRDETVLEIHDDLRIEDRDEAAASHSLATSKSPFLAPGTTQDREIEIGQDDAQRIRRSVSLNSGLSQGRVSVADILRDCEDNDDDGHHRRLDCILAEDVQVETGIGPSKPPVGGGEDSNSHHGARATPQIERSPPEMKRSVSTGRFTFGRYGRGRNLIQNTPEF</sequence>
<feature type="region of interest" description="Disordered" evidence="15">
    <location>
        <begin position="192"/>
        <end position="224"/>
    </location>
</feature>
<evidence type="ECO:0000256" key="11">
    <source>
        <dbReference type="ARBA" id="ARBA00022989"/>
    </source>
</evidence>
<feature type="region of interest" description="Disordered" evidence="15">
    <location>
        <begin position="324"/>
        <end position="385"/>
    </location>
</feature>
<dbReference type="AlphaFoldDB" id="A0A059C4Z3"/>
<evidence type="ECO:0000256" key="14">
    <source>
        <dbReference type="PROSITE-ProRule" id="PRU00175"/>
    </source>
</evidence>
<comment type="pathway">
    <text evidence="3">Protein modification; protein ubiquitination.</text>
</comment>
<evidence type="ECO:0000256" key="1">
    <source>
        <dbReference type="ARBA" id="ARBA00000900"/>
    </source>
</evidence>
<comment type="subcellular location">
    <subcellularLocation>
        <location evidence="2">Membrane</location>
        <topology evidence="2">Single-pass membrane protein</topology>
    </subcellularLocation>
</comment>
<dbReference type="CDD" id="cd16461">
    <property type="entry name" value="RING-H2_EL5-like"/>
    <property type="match status" value="1"/>
</dbReference>